<name>A0A1Y5SJE5_9RHOB</name>
<keyword evidence="1" id="KW-1133">Transmembrane helix</keyword>
<keyword evidence="1" id="KW-0812">Transmembrane</keyword>
<dbReference type="EMBL" id="FWFW01000005">
    <property type="protein sequence ID" value="SLN42038.1"/>
    <property type="molecule type" value="Genomic_DNA"/>
</dbReference>
<sequence>MTDQFDTDPGAGPAQEQVDTRVFNLPATLGRRLSAVGVLGALGLIHFWIMFTSPPAVLIGKVFLITVGLAASYAAYRVWTSTECDILLTPEDIREETGRVLCRIEDIDHVQRGPFAFKPSNGFVIVLKNKAPRAWAPGLWWRIGRRIGVGGVTSAGAGKAMADVLSARVTHNGRLD</sequence>
<evidence type="ECO:0000256" key="1">
    <source>
        <dbReference type="SAM" id="Phobius"/>
    </source>
</evidence>
<dbReference type="Proteomes" id="UP000193307">
    <property type="component" value="Unassembled WGS sequence"/>
</dbReference>
<reference evidence="2 3" key="1">
    <citation type="submission" date="2017-03" db="EMBL/GenBank/DDBJ databases">
        <authorList>
            <person name="Afonso C.L."/>
            <person name="Miller P.J."/>
            <person name="Scott M.A."/>
            <person name="Spackman E."/>
            <person name="Goraichik I."/>
            <person name="Dimitrov K.M."/>
            <person name="Suarez D.L."/>
            <person name="Swayne D.E."/>
        </authorList>
    </citation>
    <scope>NUCLEOTIDE SEQUENCE [LARGE SCALE GENOMIC DNA]</scope>
    <source>
        <strain evidence="2 3">CECT 7971</strain>
    </source>
</reference>
<evidence type="ECO:0000313" key="3">
    <source>
        <dbReference type="Proteomes" id="UP000193307"/>
    </source>
</evidence>
<evidence type="ECO:0008006" key="4">
    <source>
        <dbReference type="Google" id="ProtNLM"/>
    </source>
</evidence>
<keyword evidence="3" id="KW-1185">Reference proteome</keyword>
<organism evidence="2 3">
    <name type="scientific">Pacificibacter marinus</name>
    <dbReference type="NCBI Taxonomy" id="658057"/>
    <lineage>
        <taxon>Bacteria</taxon>
        <taxon>Pseudomonadati</taxon>
        <taxon>Pseudomonadota</taxon>
        <taxon>Alphaproteobacteria</taxon>
        <taxon>Rhodobacterales</taxon>
        <taxon>Roseobacteraceae</taxon>
        <taxon>Pacificibacter</taxon>
    </lineage>
</organism>
<dbReference type="STRING" id="658057.SAMN04488032_10499"/>
<accession>A0A1Y5SJE5</accession>
<keyword evidence="1" id="KW-0472">Membrane</keyword>
<gene>
    <name evidence="2" type="ORF">PAM7971_01978</name>
</gene>
<feature type="transmembrane region" description="Helical" evidence="1">
    <location>
        <begin position="57"/>
        <end position="76"/>
    </location>
</feature>
<proteinExistence type="predicted"/>
<dbReference type="RefSeq" id="WP_085849118.1">
    <property type="nucleotide sequence ID" value="NZ_FNZV01000004.1"/>
</dbReference>
<dbReference type="AlphaFoldDB" id="A0A1Y5SJE5"/>
<dbReference type="OrthoDB" id="7862519at2"/>
<evidence type="ECO:0000313" key="2">
    <source>
        <dbReference type="EMBL" id="SLN42038.1"/>
    </source>
</evidence>
<protein>
    <recommendedName>
        <fullName evidence="4">DUF304 domain-containing protein</fullName>
    </recommendedName>
</protein>
<feature type="transmembrane region" description="Helical" evidence="1">
    <location>
        <begin position="33"/>
        <end position="51"/>
    </location>
</feature>